<dbReference type="GO" id="GO:0005829">
    <property type="term" value="C:cytosol"/>
    <property type="evidence" value="ECO:0007669"/>
    <property type="project" value="TreeGrafter"/>
</dbReference>
<dbReference type="PANTHER" id="PTHR10621:SF0">
    <property type="entry name" value="UV EXCISION REPAIR PROTEIN RAD23"/>
    <property type="match status" value="1"/>
</dbReference>
<protein>
    <recommendedName>
        <fullName evidence="1">Ubiquitin-like domain-containing protein</fullName>
    </recommendedName>
</protein>
<dbReference type="EMBL" id="SNRW01016618">
    <property type="protein sequence ID" value="KAA6369174.1"/>
    <property type="molecule type" value="Genomic_DNA"/>
</dbReference>
<dbReference type="AlphaFoldDB" id="A0A5J4UFZ2"/>
<dbReference type="GO" id="GO:0031593">
    <property type="term" value="F:polyubiquitin modification-dependent protein binding"/>
    <property type="evidence" value="ECO:0007669"/>
    <property type="project" value="TreeGrafter"/>
</dbReference>
<dbReference type="GO" id="GO:0043130">
    <property type="term" value="F:ubiquitin binding"/>
    <property type="evidence" value="ECO:0007669"/>
    <property type="project" value="TreeGrafter"/>
</dbReference>
<dbReference type="OrthoDB" id="428577at2759"/>
<gene>
    <name evidence="2" type="ORF">EZS28_035300</name>
</gene>
<organism evidence="2 3">
    <name type="scientific">Streblomastix strix</name>
    <dbReference type="NCBI Taxonomy" id="222440"/>
    <lineage>
        <taxon>Eukaryota</taxon>
        <taxon>Metamonada</taxon>
        <taxon>Preaxostyla</taxon>
        <taxon>Oxymonadida</taxon>
        <taxon>Streblomastigidae</taxon>
        <taxon>Streblomastix</taxon>
    </lineage>
</organism>
<dbReference type="GO" id="GO:0043161">
    <property type="term" value="P:proteasome-mediated ubiquitin-dependent protein catabolic process"/>
    <property type="evidence" value="ECO:0007669"/>
    <property type="project" value="TreeGrafter"/>
</dbReference>
<dbReference type="CDD" id="cd17039">
    <property type="entry name" value="Ubl_ubiquitin_like"/>
    <property type="match status" value="2"/>
</dbReference>
<evidence type="ECO:0000313" key="2">
    <source>
        <dbReference type="EMBL" id="KAA6369174.1"/>
    </source>
</evidence>
<dbReference type="SMART" id="SM00213">
    <property type="entry name" value="UBQ"/>
    <property type="match status" value="2"/>
</dbReference>
<reference evidence="2 3" key="1">
    <citation type="submission" date="2019-03" db="EMBL/GenBank/DDBJ databases">
        <title>Single cell metagenomics reveals metabolic interactions within the superorganism composed of flagellate Streblomastix strix and complex community of Bacteroidetes bacteria on its surface.</title>
        <authorList>
            <person name="Treitli S.C."/>
            <person name="Kolisko M."/>
            <person name="Husnik F."/>
            <person name="Keeling P."/>
            <person name="Hampl V."/>
        </authorList>
    </citation>
    <scope>NUCLEOTIDE SEQUENCE [LARGE SCALE GENOMIC DNA]</scope>
    <source>
        <strain evidence="2">ST1C</strain>
    </source>
</reference>
<proteinExistence type="predicted"/>
<feature type="domain" description="Ubiquitin-like" evidence="1">
    <location>
        <begin position="117"/>
        <end position="183"/>
    </location>
</feature>
<sequence>MSHNYKVNSATKPQPKPQEDKQFNITIVNLIGTKTKLKVKGSDTILDVKENFNNYTGSPINQQKLEFKGQTLLNKMTLNDYKIKDKDLLKVILVIFNEEIPENEQEGAEKSPLFTNMHIYIKTSTGKQLPLAVNNADTVKDIKEYIKVYFEAPIEKQTLEYKGQVLDDDKQLFDYGMEEGANIFAKINLFIVKVDRILTAYVQSRLPAFVDKSVYYQLFGDFDAFVYPDPGSLCTTVGVFKLLSLSFPSSIAHK</sequence>
<dbReference type="PANTHER" id="PTHR10621">
    <property type="entry name" value="UV EXCISION REPAIR PROTEIN RAD23"/>
    <property type="match status" value="1"/>
</dbReference>
<name>A0A5J4UFZ2_9EUKA</name>
<dbReference type="InterPro" id="IPR029071">
    <property type="entry name" value="Ubiquitin-like_domsf"/>
</dbReference>
<dbReference type="Gene3D" id="3.10.20.90">
    <property type="entry name" value="Phosphatidylinositol 3-kinase Catalytic Subunit, Chain A, domain 1"/>
    <property type="match status" value="2"/>
</dbReference>
<dbReference type="GO" id="GO:0005654">
    <property type="term" value="C:nucleoplasm"/>
    <property type="evidence" value="ECO:0007669"/>
    <property type="project" value="TreeGrafter"/>
</dbReference>
<accession>A0A5J4UFZ2</accession>
<dbReference type="Proteomes" id="UP000324800">
    <property type="component" value="Unassembled WGS sequence"/>
</dbReference>
<dbReference type="Pfam" id="PF00240">
    <property type="entry name" value="ubiquitin"/>
    <property type="match status" value="2"/>
</dbReference>
<comment type="caution">
    <text evidence="2">The sequence shown here is derived from an EMBL/GenBank/DDBJ whole genome shotgun (WGS) entry which is preliminary data.</text>
</comment>
<dbReference type="PROSITE" id="PS50053">
    <property type="entry name" value="UBIQUITIN_2"/>
    <property type="match status" value="2"/>
</dbReference>
<dbReference type="SUPFAM" id="SSF54236">
    <property type="entry name" value="Ubiquitin-like"/>
    <property type="match status" value="2"/>
</dbReference>
<feature type="domain" description="Ubiquitin-like" evidence="1">
    <location>
        <begin position="23"/>
        <end position="93"/>
    </location>
</feature>
<dbReference type="InterPro" id="IPR000626">
    <property type="entry name" value="Ubiquitin-like_dom"/>
</dbReference>
<evidence type="ECO:0000259" key="1">
    <source>
        <dbReference type="PROSITE" id="PS50053"/>
    </source>
</evidence>
<dbReference type="GO" id="GO:0070628">
    <property type="term" value="F:proteasome binding"/>
    <property type="evidence" value="ECO:0007669"/>
    <property type="project" value="TreeGrafter"/>
</dbReference>
<evidence type="ECO:0000313" key="3">
    <source>
        <dbReference type="Proteomes" id="UP000324800"/>
    </source>
</evidence>